<sequence>MGPMVQTGRFIFLAKYAGPIRSNSVTVLNRTPSDRKHAPSSDCNSFVQGFVSSLIVRYFGSREYGEIEPAREEHGEGVCAARDEHGVEHAEPLRDLHRPSQQKVRDDADGATLLPFTDSGDEVAEGGPDGGALGGLVEGELKLGRQAVGVLDAGGKAVVGAGEGELGDGDGGVWRERGGEFGDVEGRGDEGYAGNYLGTPTLEQPGERQERNGVALGHEREQHHVLANLLPHLSAHCNRQTVARCEQSDKESDARKELHL</sequence>
<dbReference type="Proteomes" id="UP000825729">
    <property type="component" value="Unassembled WGS sequence"/>
</dbReference>
<dbReference type="AlphaFoldDB" id="A0AAV7EFR0"/>
<comment type="caution">
    <text evidence="1">The sequence shown here is derived from an EMBL/GenBank/DDBJ whole genome shotgun (WGS) entry which is preliminary data.</text>
</comment>
<evidence type="ECO:0000313" key="1">
    <source>
        <dbReference type="EMBL" id="KAG9447675.1"/>
    </source>
</evidence>
<proteinExistence type="predicted"/>
<evidence type="ECO:0000313" key="2">
    <source>
        <dbReference type="Proteomes" id="UP000825729"/>
    </source>
</evidence>
<organism evidence="1 2">
    <name type="scientific">Aristolochia fimbriata</name>
    <name type="common">White veined hardy Dutchman's pipe vine</name>
    <dbReference type="NCBI Taxonomy" id="158543"/>
    <lineage>
        <taxon>Eukaryota</taxon>
        <taxon>Viridiplantae</taxon>
        <taxon>Streptophyta</taxon>
        <taxon>Embryophyta</taxon>
        <taxon>Tracheophyta</taxon>
        <taxon>Spermatophyta</taxon>
        <taxon>Magnoliopsida</taxon>
        <taxon>Magnoliidae</taxon>
        <taxon>Piperales</taxon>
        <taxon>Aristolochiaceae</taxon>
        <taxon>Aristolochia</taxon>
    </lineage>
</organism>
<keyword evidence="2" id="KW-1185">Reference proteome</keyword>
<gene>
    <name evidence="1" type="ORF">H6P81_013803</name>
</gene>
<protein>
    <submittedName>
        <fullName evidence="1">Uncharacterized protein</fullName>
    </submittedName>
</protein>
<name>A0AAV7EFR0_ARIFI</name>
<dbReference type="EMBL" id="JAINDJ010000005">
    <property type="protein sequence ID" value="KAG9447675.1"/>
    <property type="molecule type" value="Genomic_DNA"/>
</dbReference>
<reference evidence="1 2" key="1">
    <citation type="submission" date="2021-07" db="EMBL/GenBank/DDBJ databases">
        <title>The Aristolochia fimbriata genome: insights into angiosperm evolution, floral development and chemical biosynthesis.</title>
        <authorList>
            <person name="Jiao Y."/>
        </authorList>
    </citation>
    <scope>NUCLEOTIDE SEQUENCE [LARGE SCALE GENOMIC DNA]</scope>
    <source>
        <strain evidence="1">IBCAS-2021</strain>
        <tissue evidence="1">Leaf</tissue>
    </source>
</reference>
<accession>A0AAV7EFR0</accession>